<keyword evidence="1" id="KW-0472">Membrane</keyword>
<gene>
    <name evidence="2" type="ORF">CLUP02_17942</name>
</gene>
<dbReference type="KEGG" id="clup:CLUP02_17942"/>
<feature type="transmembrane region" description="Helical" evidence="1">
    <location>
        <begin position="395"/>
        <end position="416"/>
    </location>
</feature>
<proteinExistence type="predicted"/>
<dbReference type="GeneID" id="73351856"/>
<keyword evidence="3" id="KW-1185">Reference proteome</keyword>
<dbReference type="Gene3D" id="3.40.640.10">
    <property type="entry name" value="Type I PLP-dependent aspartate aminotransferase-like (Major domain)"/>
    <property type="match status" value="1"/>
</dbReference>
<dbReference type="Proteomes" id="UP000830671">
    <property type="component" value="Chromosome 10"/>
</dbReference>
<evidence type="ECO:0000313" key="2">
    <source>
        <dbReference type="EMBL" id="UQC76429.1"/>
    </source>
</evidence>
<dbReference type="RefSeq" id="XP_049138070.1">
    <property type="nucleotide sequence ID" value="XM_049296846.1"/>
</dbReference>
<organism evidence="2 3">
    <name type="scientific">Colletotrichum lupini</name>
    <dbReference type="NCBI Taxonomy" id="145971"/>
    <lineage>
        <taxon>Eukaryota</taxon>
        <taxon>Fungi</taxon>
        <taxon>Dikarya</taxon>
        <taxon>Ascomycota</taxon>
        <taxon>Pezizomycotina</taxon>
        <taxon>Sordariomycetes</taxon>
        <taxon>Hypocreomycetidae</taxon>
        <taxon>Glomerellales</taxon>
        <taxon>Glomerellaceae</taxon>
        <taxon>Colletotrichum</taxon>
        <taxon>Colletotrichum acutatum species complex</taxon>
    </lineage>
</organism>
<dbReference type="InterPro" id="IPR015424">
    <property type="entry name" value="PyrdxlP-dep_Trfase"/>
</dbReference>
<feature type="transmembrane region" description="Helical" evidence="1">
    <location>
        <begin position="460"/>
        <end position="485"/>
    </location>
</feature>
<keyword evidence="1" id="KW-0812">Transmembrane</keyword>
<feature type="transmembrane region" description="Helical" evidence="1">
    <location>
        <begin position="363"/>
        <end position="383"/>
    </location>
</feature>
<evidence type="ECO:0000313" key="3">
    <source>
        <dbReference type="Proteomes" id="UP000830671"/>
    </source>
</evidence>
<dbReference type="EMBL" id="CP019472">
    <property type="protein sequence ID" value="UQC76429.1"/>
    <property type="molecule type" value="Genomic_DNA"/>
</dbReference>
<protein>
    <submittedName>
        <fullName evidence="2">Uncharacterized protein</fullName>
    </submittedName>
</protein>
<feature type="transmembrane region" description="Helical" evidence="1">
    <location>
        <begin position="505"/>
        <end position="523"/>
    </location>
</feature>
<accession>A0A9Q8SFJ0</accession>
<name>A0A9Q8SFJ0_9PEZI</name>
<dbReference type="InterPro" id="IPR015421">
    <property type="entry name" value="PyrdxlP-dep_Trfase_major"/>
</dbReference>
<reference evidence="2" key="1">
    <citation type="journal article" date="2021" name="Mol. Plant Microbe Interact.">
        <title>Complete Genome Sequence of the Plant-Pathogenic Fungus Colletotrichum lupini.</title>
        <authorList>
            <person name="Baroncelli R."/>
            <person name="Pensec F."/>
            <person name="Da Lio D."/>
            <person name="Boufleur T."/>
            <person name="Vicente I."/>
            <person name="Sarrocco S."/>
            <person name="Picot A."/>
            <person name="Baraldi E."/>
            <person name="Sukno S."/>
            <person name="Thon M."/>
            <person name="Le Floch G."/>
        </authorList>
    </citation>
    <scope>NUCLEOTIDE SEQUENCE</scope>
    <source>
        <strain evidence="2">IMI 504893</strain>
    </source>
</reference>
<dbReference type="SUPFAM" id="SSF53383">
    <property type="entry name" value="PLP-dependent transferases"/>
    <property type="match status" value="1"/>
</dbReference>
<dbReference type="AlphaFoldDB" id="A0A9Q8SFJ0"/>
<sequence>MSSFCTCTKKGFHSPKPYGSNPALLHIDGVSDDELRDQLFVAREAGCIGIVVELVETQFNGRVLNPSLLSRLGVMCAEYQLLLAVDETLTAIRCGAPFCFQREEYFDVISPDLVFFGKATGSQGIAIGFDGQFVKRFGLLGSSRSRAVRKWQNNFQKPLPTADLIQAMTTIEIAVQGNFVMLSRIIGQAIRDFVLDQAAERGHEVTPPEILGGLESLIFVRKDIAGEMLVMGAKTAGSWIPWVKWLPRLEKDMTRSEVLEEIIASNSNSDATMPYSDDLPQTRTPLLGNNGQSEVAARIRSTSRSVKNQSSRAVSFIVHIFRGGLFSPPTLTYDPLLLLLNHDDQDERNRLTEKWKDNKLQELNFVGVVSALLANVLTSTGSWPNLLPPETTTPWPVRTCWFCGIAFALASVLTAADQTIRLHRMAGHRDGLVLIRQSLRTQDRVLIGTEWKYRPRKMQVYAWQLSVLFLAGAVLCMISGMIFLVWSAVAEDIGRGKGFDDNGKVAVIFTSFALITAIIFALGQTTLYYPVPKGGDIEDSD</sequence>
<evidence type="ECO:0000256" key="1">
    <source>
        <dbReference type="SAM" id="Phobius"/>
    </source>
</evidence>
<keyword evidence="1" id="KW-1133">Transmembrane helix</keyword>